<dbReference type="InterPro" id="IPR050680">
    <property type="entry name" value="YpeA/RimI_acetyltransf"/>
</dbReference>
<dbReference type="EMBL" id="AP026801">
    <property type="protein sequence ID" value="BDR57503.1"/>
    <property type="molecule type" value="Genomic_DNA"/>
</dbReference>
<dbReference type="EMBL" id="AP026801">
    <property type="protein sequence ID" value="BDR57454.1"/>
    <property type="molecule type" value="Genomic_DNA"/>
</dbReference>
<protein>
    <submittedName>
        <fullName evidence="4">N-acetyltransferase</fullName>
    </submittedName>
</protein>
<dbReference type="CDD" id="cd04301">
    <property type="entry name" value="NAT_SF"/>
    <property type="match status" value="1"/>
</dbReference>
<organism evidence="4 6">
    <name type="scientific">Xylocopilactobacillus apis</name>
    <dbReference type="NCBI Taxonomy" id="2932183"/>
    <lineage>
        <taxon>Bacteria</taxon>
        <taxon>Bacillati</taxon>
        <taxon>Bacillota</taxon>
        <taxon>Bacilli</taxon>
        <taxon>Lactobacillales</taxon>
        <taxon>Lactobacillaceae</taxon>
        <taxon>Xylocopilactobacillus</taxon>
    </lineage>
</organism>
<reference evidence="4 6" key="1">
    <citation type="journal article" date="2023" name="Microbiol. Spectr.">
        <title>Symbiosis of Carpenter Bees with Uncharacterized Lactic Acid Bacteria Showing NAD Auxotrophy.</title>
        <authorList>
            <person name="Kawasaki S."/>
            <person name="Ozawa K."/>
            <person name="Mori T."/>
            <person name="Yamamoto A."/>
            <person name="Ito M."/>
            <person name="Ohkuma M."/>
            <person name="Sakamoto M."/>
            <person name="Matsutani M."/>
        </authorList>
    </citation>
    <scope>NUCLEOTIDE SEQUENCE [LARGE SCALE GENOMIC DNA]</scope>
    <source>
        <strain evidence="4 6">KimC2</strain>
    </source>
</reference>
<evidence type="ECO:0000256" key="1">
    <source>
        <dbReference type="ARBA" id="ARBA00022679"/>
    </source>
</evidence>
<gene>
    <name evidence="4" type="ORF">KIMC2_20160</name>
    <name evidence="5" type="ORF">KIMC2_20650</name>
</gene>
<evidence type="ECO:0000313" key="6">
    <source>
        <dbReference type="Proteomes" id="UP001321804"/>
    </source>
</evidence>
<evidence type="ECO:0000313" key="5">
    <source>
        <dbReference type="EMBL" id="BDR57503.1"/>
    </source>
</evidence>
<dbReference type="Gene3D" id="3.40.630.30">
    <property type="match status" value="1"/>
</dbReference>
<dbReference type="Pfam" id="PF00583">
    <property type="entry name" value="Acetyltransf_1"/>
    <property type="match status" value="1"/>
</dbReference>
<dbReference type="PROSITE" id="PS51186">
    <property type="entry name" value="GNAT"/>
    <property type="match status" value="1"/>
</dbReference>
<dbReference type="InterPro" id="IPR016181">
    <property type="entry name" value="Acyl_CoA_acyltransferase"/>
</dbReference>
<evidence type="ECO:0000313" key="4">
    <source>
        <dbReference type="EMBL" id="BDR57454.1"/>
    </source>
</evidence>
<dbReference type="InterPro" id="IPR000182">
    <property type="entry name" value="GNAT_dom"/>
</dbReference>
<evidence type="ECO:0000259" key="3">
    <source>
        <dbReference type="PROSITE" id="PS51186"/>
    </source>
</evidence>
<name>A0AAU9DNW7_9LACO</name>
<feature type="domain" description="N-acetyltransferase" evidence="3">
    <location>
        <begin position="4"/>
        <end position="167"/>
    </location>
</feature>
<dbReference type="KEGG" id="xak:KIMC2_20160"/>
<dbReference type="PANTHER" id="PTHR43420">
    <property type="entry name" value="ACETYLTRANSFERASE"/>
    <property type="match status" value="1"/>
</dbReference>
<dbReference type="GO" id="GO:0016747">
    <property type="term" value="F:acyltransferase activity, transferring groups other than amino-acyl groups"/>
    <property type="evidence" value="ECO:0007669"/>
    <property type="project" value="InterPro"/>
</dbReference>
<evidence type="ECO:0000256" key="2">
    <source>
        <dbReference type="ARBA" id="ARBA00023315"/>
    </source>
</evidence>
<proteinExistence type="predicted"/>
<dbReference type="KEGG" id="xak:KIMC2_20650"/>
<dbReference type="Proteomes" id="UP001321804">
    <property type="component" value="Chromosome"/>
</dbReference>
<dbReference type="SUPFAM" id="SSF55729">
    <property type="entry name" value="Acyl-CoA N-acyltransferases (Nat)"/>
    <property type="match status" value="1"/>
</dbReference>
<dbReference type="AlphaFoldDB" id="A0AAU9DNW7"/>
<keyword evidence="1" id="KW-0808">Transferase</keyword>
<keyword evidence="2" id="KW-0012">Acyltransferase</keyword>
<accession>A0AAU9DNW7</accession>
<sequence length="167" mass="19340">MSLVNYETPQVVDAESLWQLMAQIDRETKFTLYETDEREYDLEPLKKLIENANRGVDFLQTASCDEQMIGYLLAQRGRHRRNRHVASVVVGIIADFHNRGIGSALFHNLDQWAQLNQIKRLELTVVETNVAAKRLYQAQGFEVEGVRQRSILLDGRYVNEIYMAKLL</sequence>
<keyword evidence="6" id="KW-1185">Reference proteome</keyword>